<evidence type="ECO:0000313" key="3">
    <source>
        <dbReference type="Proteomes" id="UP000321456"/>
    </source>
</evidence>
<dbReference type="RefSeq" id="WP_147741261.1">
    <property type="nucleotide sequence ID" value="NZ_VRUR01000001.1"/>
</dbReference>
<comment type="caution">
    <text evidence="2">The sequence shown here is derived from an EMBL/GenBank/DDBJ whole genome shotgun (WGS) entry which is preliminary data.</text>
</comment>
<accession>A0A5C8V7R0</accession>
<organism evidence="2 3">
    <name type="scientific">Flagellimonas hymeniacidonis</name>
    <dbReference type="NCBI Taxonomy" id="2603628"/>
    <lineage>
        <taxon>Bacteria</taxon>
        <taxon>Pseudomonadati</taxon>
        <taxon>Bacteroidota</taxon>
        <taxon>Flavobacteriia</taxon>
        <taxon>Flavobacteriales</taxon>
        <taxon>Flavobacteriaceae</taxon>
        <taxon>Flagellimonas</taxon>
    </lineage>
</organism>
<dbReference type="Gene3D" id="3.30.70.100">
    <property type="match status" value="1"/>
</dbReference>
<feature type="domain" description="HMA" evidence="1">
    <location>
        <begin position="1"/>
        <end position="66"/>
    </location>
</feature>
<protein>
    <submittedName>
        <fullName evidence="2">Heavy-metal-associated domain-containing protein</fullName>
    </submittedName>
</protein>
<dbReference type="Proteomes" id="UP000321456">
    <property type="component" value="Unassembled WGS sequence"/>
</dbReference>
<evidence type="ECO:0000259" key="1">
    <source>
        <dbReference type="PROSITE" id="PS50846"/>
    </source>
</evidence>
<dbReference type="AlphaFoldDB" id="A0A5C8V7R0"/>
<dbReference type="SUPFAM" id="SSF55008">
    <property type="entry name" value="HMA, heavy metal-associated domain"/>
    <property type="match status" value="1"/>
</dbReference>
<proteinExistence type="predicted"/>
<dbReference type="InterPro" id="IPR006121">
    <property type="entry name" value="HMA_dom"/>
</dbReference>
<gene>
    <name evidence="2" type="ORF">FVB32_03625</name>
</gene>
<dbReference type="CDD" id="cd00371">
    <property type="entry name" value="HMA"/>
    <property type="match status" value="1"/>
</dbReference>
<dbReference type="GO" id="GO:0046872">
    <property type="term" value="F:metal ion binding"/>
    <property type="evidence" value="ECO:0007669"/>
    <property type="project" value="InterPro"/>
</dbReference>
<dbReference type="Pfam" id="PF00403">
    <property type="entry name" value="HMA"/>
    <property type="match status" value="1"/>
</dbReference>
<name>A0A5C8V7R0_9FLAO</name>
<reference evidence="2 3" key="1">
    <citation type="submission" date="2019-08" db="EMBL/GenBank/DDBJ databases">
        <title>Professor.</title>
        <authorList>
            <person name="Park J.S."/>
        </authorList>
    </citation>
    <scope>NUCLEOTIDE SEQUENCE [LARGE SCALE GENOMIC DNA]</scope>
    <source>
        <strain evidence="2 3">176CP5-101</strain>
    </source>
</reference>
<dbReference type="EMBL" id="VRUR01000001">
    <property type="protein sequence ID" value="TXN37386.1"/>
    <property type="molecule type" value="Genomic_DNA"/>
</dbReference>
<sequence length="90" mass="9775">MRTTIQIQNLKCGGCAKTIVNKLSELNGIKDITIEEETSSVSFEHLTGNDIAVAKDKLKALGYPATEDENGILQKAKSFVSCANGRFRSN</sequence>
<keyword evidence="3" id="KW-1185">Reference proteome</keyword>
<dbReference type="InterPro" id="IPR036163">
    <property type="entry name" value="HMA_dom_sf"/>
</dbReference>
<evidence type="ECO:0000313" key="2">
    <source>
        <dbReference type="EMBL" id="TXN37386.1"/>
    </source>
</evidence>
<dbReference type="PROSITE" id="PS50846">
    <property type="entry name" value="HMA_2"/>
    <property type="match status" value="1"/>
</dbReference>